<organism evidence="1 2">
    <name type="scientific">Mycobacterium phage LizLemon</name>
    <dbReference type="NCBI Taxonomy" id="1527533"/>
    <lineage>
        <taxon>Viruses</taxon>
        <taxon>Duplodnaviria</taxon>
        <taxon>Heunggongvirae</taxon>
        <taxon>Uroviricota</taxon>
        <taxon>Caudoviricetes</taxon>
        <taxon>Bclasvirinae</taxon>
        <taxon>Rosebushvirus</taxon>
        <taxon>Rosebushvirus rosebush</taxon>
    </lineage>
</organism>
<evidence type="ECO:0000313" key="2">
    <source>
        <dbReference type="Proteomes" id="UP000230449"/>
    </source>
</evidence>
<dbReference type="Proteomes" id="UP000230449">
    <property type="component" value="Segment"/>
</dbReference>
<protein>
    <submittedName>
        <fullName evidence="1">Minor tail protein</fullName>
    </submittedName>
</protein>
<gene>
    <name evidence="1" type="ORF">PBI_LIZLEMON_31</name>
</gene>
<name>A0A076YLJ2_9CAUD</name>
<sequence length="349" mass="38709">MIVSDQQIVSISTHRGVQLNQFLPTEQMSLAWSRELRQTSTCELVVPTQFAAQQFPNLQPWTQWVSVWDGNGQDMLWRGPIQGITADRRQLTITSSDPSAYYRKTRTPLTKRWEAVDLSVPAEALWHQMAEDKAINVDPIVRPDPLGDRFDIDLVRDQQLVEQDFNDLVQKGLRWSVVAGVPILGPLPYKAVAALGEDDFLGNGVQLHRDGSQTANDVLLRAADQTARARVNVVGQNLQTIVNADSIFGVSNAEKAVRQYVRYTGTYRDTLVVPEDTQLHPNAPVTIAQLMPSARFHVEAYGLLSLMELRSVKVSVTSGATTVAVSMDSVNDDLPELAELQQKTPGAIL</sequence>
<accession>A0A076YLJ2</accession>
<dbReference type="EMBL" id="KM101117">
    <property type="protein sequence ID" value="AIK68805.1"/>
    <property type="molecule type" value="Genomic_DNA"/>
</dbReference>
<proteinExistence type="predicted"/>
<evidence type="ECO:0000313" key="1">
    <source>
        <dbReference type="EMBL" id="AIK68805.1"/>
    </source>
</evidence>
<reference evidence="1 2" key="1">
    <citation type="submission" date="2014-06" db="EMBL/GenBank/DDBJ databases">
        <authorList>
            <person name="Pfaffle P.K."/>
            <person name="Tobiason D.M."/>
            <person name="Arnold K."/>
            <person name="Ash A."/>
            <person name="Austin Q."/>
            <person name="Brahm K."/>
            <person name="Carberry B."/>
            <person name="Grant J."/>
            <person name="Leckie K."/>
            <person name="Meder A."/>
            <person name="Newsom A."/>
            <person name="Reinecke M."/>
            <person name="Rognrud K."/>
            <person name="Serrano M.G."/>
            <person name="Buck G."/>
            <person name="Lee V."/>
            <person name="Wang Y."/>
            <person name="Carvalho R."/>
            <person name="Voegtly L."/>
            <person name="Shi R."/>
            <person name="Duckworth R."/>
            <person name="Johnson A."/>
            <person name="Loviza R."/>
            <person name="Walstead R."/>
            <person name="Shah Z."/>
            <person name="Kiflezghi M."/>
            <person name="Wade K."/>
            <person name="Anders K.R."/>
            <person name="Braun M.A."/>
            <person name="Delesalle V.A."/>
            <person name="Hughes L.E."/>
            <person name="Ware V.C."/>
            <person name="Bradley K.W."/>
            <person name="Barker L.P."/>
            <person name="Asai D.J."/>
            <person name="Bowman C.A."/>
            <person name="Russell D.A."/>
            <person name="Pope W.H."/>
            <person name="Jacobs-Sera D."/>
            <person name="Hendrix R.W."/>
            <person name="Hatfull G.F."/>
        </authorList>
    </citation>
    <scope>NUCLEOTIDE SEQUENCE [LARGE SCALE GENOMIC DNA]</scope>
</reference>